<proteinExistence type="predicted"/>
<reference evidence="3" key="1">
    <citation type="journal article" date="2014" name="Genome Announc.">
        <title>Draft genome sequence of Rhodosporidium toruloides CECT1137, an oleaginous yeast of biotechnological interest.</title>
        <authorList>
            <person name="Morin N."/>
            <person name="Calcas X."/>
            <person name="Devillers H."/>
            <person name="Durrens P."/>
            <person name="Sherman D.J."/>
            <person name="Nicaud J.-M."/>
            <person name="Neuveglise C."/>
        </authorList>
    </citation>
    <scope>NUCLEOTIDE SEQUENCE</scope>
    <source>
        <strain evidence="3">CECT1137</strain>
    </source>
</reference>
<protein>
    <submittedName>
        <fullName evidence="3">RHTO0S02e11562g1_1</fullName>
    </submittedName>
</protein>
<accession>A0A061AR13</accession>
<dbReference type="Pfam" id="PF15377">
    <property type="entry name" value="DUF4604"/>
    <property type="match status" value="1"/>
</dbReference>
<dbReference type="InterPro" id="IPR027911">
    <property type="entry name" value="DUF4604"/>
</dbReference>
<evidence type="ECO:0000256" key="1">
    <source>
        <dbReference type="SAM" id="MobiDB-lite"/>
    </source>
</evidence>
<feature type="compositionally biased region" description="Basic and acidic residues" evidence="1">
    <location>
        <begin position="1"/>
        <end position="12"/>
    </location>
</feature>
<feature type="compositionally biased region" description="Basic residues" evidence="1">
    <location>
        <begin position="200"/>
        <end position="213"/>
    </location>
</feature>
<feature type="compositionally biased region" description="Acidic residues" evidence="1">
    <location>
        <begin position="63"/>
        <end position="74"/>
    </location>
</feature>
<feature type="compositionally biased region" description="Basic and acidic residues" evidence="1">
    <location>
        <begin position="158"/>
        <end position="178"/>
    </location>
</feature>
<dbReference type="AlphaFoldDB" id="A0A061AR13"/>
<feature type="region of interest" description="Disordered" evidence="1">
    <location>
        <begin position="1"/>
        <end position="221"/>
    </location>
</feature>
<feature type="compositionally biased region" description="Low complexity" evidence="1">
    <location>
        <begin position="116"/>
        <end position="141"/>
    </location>
</feature>
<feature type="domain" description="DUF4604" evidence="2">
    <location>
        <begin position="22"/>
        <end position="221"/>
    </location>
</feature>
<evidence type="ECO:0000313" key="3">
    <source>
        <dbReference type="EMBL" id="CDR37172.1"/>
    </source>
</evidence>
<sequence length="221" mass="23356">MKRGRDPHDDPRSGPSKNQLRGLTFTAQQPAFLRNAMAALSGQPSSAPGTNGRPAIPTRPEGMEDEPESDPDEWDLGRGEEAPTVVVLKEGKHIDQCEVDRLRAQAKDNDSGDPFASSTATDSSSKAKGSLSFSSGSGAKSKSVRGGGGTGDWSDVVKQSKGDSEVKSSKGEAAKESAGKTAAPARTAEEVVKDKEKEAKRKAKEKKAAKKKIAMLSFNEE</sequence>
<gene>
    <name evidence="3" type="ORF">RHTO0S_02e11562g</name>
</gene>
<name>A0A061AR13_RHOTO</name>
<feature type="compositionally biased region" description="Basic and acidic residues" evidence="1">
    <location>
        <begin position="187"/>
        <end position="199"/>
    </location>
</feature>
<dbReference type="EMBL" id="LK052937">
    <property type="protein sequence ID" value="CDR37172.1"/>
    <property type="molecule type" value="Genomic_DNA"/>
</dbReference>
<organism evidence="3">
    <name type="scientific">Rhodotorula toruloides</name>
    <name type="common">Yeast</name>
    <name type="synonym">Rhodosporidium toruloides</name>
    <dbReference type="NCBI Taxonomy" id="5286"/>
    <lineage>
        <taxon>Eukaryota</taxon>
        <taxon>Fungi</taxon>
        <taxon>Dikarya</taxon>
        <taxon>Basidiomycota</taxon>
        <taxon>Pucciniomycotina</taxon>
        <taxon>Microbotryomycetes</taxon>
        <taxon>Sporidiobolales</taxon>
        <taxon>Sporidiobolaceae</taxon>
        <taxon>Rhodotorula</taxon>
    </lineage>
</organism>
<feature type="compositionally biased region" description="Basic and acidic residues" evidence="1">
    <location>
        <begin position="89"/>
        <end position="110"/>
    </location>
</feature>
<dbReference type="OrthoDB" id="2553298at2759"/>
<evidence type="ECO:0000259" key="2">
    <source>
        <dbReference type="Pfam" id="PF15377"/>
    </source>
</evidence>
<feature type="compositionally biased region" description="Polar residues" evidence="1">
    <location>
        <begin position="15"/>
        <end position="29"/>
    </location>
</feature>